<accession>A0AA38LR88</accession>
<name>A0AA38LR88_9TREE</name>
<keyword evidence="1" id="KW-0812">Transmembrane</keyword>
<proteinExistence type="predicted"/>
<dbReference type="PANTHER" id="PTHR38409">
    <property type="entry name" value="MDM10-COMPLEMENTING PROTEIN 1"/>
    <property type="match status" value="1"/>
</dbReference>
<sequence>MALASFTVPSTYRTTLNVMAVSSEPSGAIGPGSKRGGQFLRLLTGVQNASALVFSVFLTVHLASPLAAAVGGIKLAGKTMLIGRDLYLPLEPILIYAPLALHLSASITKRAYLTLRTRRLPALTIHLITGYLLIPFLLPHIVSHRLVPQTPSPPISSLSPSEFGLEFVAYSLYTRPITSFFAYLGLVGLAVPHAVLGSMKIVSWIRRLRAGTEPVGVQETPRRTAAGIPKGRRRSAGWLLFGLLDVVLVGLVRLYWEGAHVSGFMARRYEEVFAKTARLGFGLR</sequence>
<feature type="transmembrane region" description="Helical" evidence="1">
    <location>
        <begin position="93"/>
        <end position="113"/>
    </location>
</feature>
<protein>
    <recommendedName>
        <fullName evidence="2">Mitochondrial adapter protein MCP1 transmembrane domain-containing protein</fullName>
    </recommendedName>
</protein>
<gene>
    <name evidence="3" type="ORF">MKK02DRAFT_41026</name>
</gene>
<dbReference type="RefSeq" id="XP_052942492.1">
    <property type="nucleotide sequence ID" value="XM_053091387.1"/>
</dbReference>
<reference evidence="3" key="1">
    <citation type="journal article" date="2022" name="G3 (Bethesda)">
        <title>High quality genome of the basidiomycete yeast Dioszegia hungarica PDD-24b-2 isolated from cloud water.</title>
        <authorList>
            <person name="Jarrige D."/>
            <person name="Haridas S."/>
            <person name="Bleykasten-Grosshans C."/>
            <person name="Joly M."/>
            <person name="Nadalig T."/>
            <person name="Sancelme M."/>
            <person name="Vuilleumier S."/>
            <person name="Grigoriev I.V."/>
            <person name="Amato P."/>
            <person name="Bringel F."/>
        </authorList>
    </citation>
    <scope>NUCLEOTIDE SEQUENCE</scope>
    <source>
        <strain evidence="3">PDD-24b-2</strain>
    </source>
</reference>
<evidence type="ECO:0000313" key="4">
    <source>
        <dbReference type="Proteomes" id="UP001164286"/>
    </source>
</evidence>
<dbReference type="SUPFAM" id="SSF81343">
    <property type="entry name" value="Fumarate reductase respiratory complex transmembrane subunits"/>
    <property type="match status" value="1"/>
</dbReference>
<organism evidence="3 4">
    <name type="scientific">Dioszegia hungarica</name>
    <dbReference type="NCBI Taxonomy" id="4972"/>
    <lineage>
        <taxon>Eukaryota</taxon>
        <taxon>Fungi</taxon>
        <taxon>Dikarya</taxon>
        <taxon>Basidiomycota</taxon>
        <taxon>Agaricomycotina</taxon>
        <taxon>Tremellomycetes</taxon>
        <taxon>Tremellales</taxon>
        <taxon>Bulleribasidiaceae</taxon>
        <taxon>Dioszegia</taxon>
    </lineage>
</organism>
<feature type="transmembrane region" description="Helical" evidence="1">
    <location>
        <begin position="120"/>
        <end position="142"/>
    </location>
</feature>
<dbReference type="GO" id="GO:0055088">
    <property type="term" value="P:lipid homeostasis"/>
    <property type="evidence" value="ECO:0007669"/>
    <property type="project" value="InterPro"/>
</dbReference>
<evidence type="ECO:0000313" key="3">
    <source>
        <dbReference type="EMBL" id="KAI9632715.1"/>
    </source>
</evidence>
<feature type="transmembrane region" description="Helical" evidence="1">
    <location>
        <begin position="180"/>
        <end position="199"/>
    </location>
</feature>
<keyword evidence="1" id="KW-0472">Membrane</keyword>
<keyword evidence="1" id="KW-1133">Transmembrane helix</keyword>
<feature type="transmembrane region" description="Helical" evidence="1">
    <location>
        <begin position="238"/>
        <end position="256"/>
    </location>
</feature>
<dbReference type="GeneID" id="77730592"/>
<evidence type="ECO:0000259" key="2">
    <source>
        <dbReference type="Pfam" id="PF07950"/>
    </source>
</evidence>
<evidence type="ECO:0000256" key="1">
    <source>
        <dbReference type="SAM" id="Phobius"/>
    </source>
</evidence>
<dbReference type="AlphaFoldDB" id="A0AA38LR88"/>
<dbReference type="InterPro" id="IPR034804">
    <property type="entry name" value="SQR/QFR_C/D"/>
</dbReference>
<comment type="caution">
    <text evidence="3">The sequence shown here is derived from an EMBL/GenBank/DDBJ whole genome shotgun (WGS) entry which is preliminary data.</text>
</comment>
<dbReference type="GO" id="GO:0016020">
    <property type="term" value="C:membrane"/>
    <property type="evidence" value="ECO:0007669"/>
    <property type="project" value="InterPro"/>
</dbReference>
<dbReference type="Proteomes" id="UP001164286">
    <property type="component" value="Unassembled WGS sequence"/>
</dbReference>
<feature type="domain" description="Mitochondrial adapter protein MCP1 transmembrane" evidence="2">
    <location>
        <begin position="135"/>
        <end position="244"/>
    </location>
</feature>
<dbReference type="Pfam" id="PF07950">
    <property type="entry name" value="MCP1_TM"/>
    <property type="match status" value="1"/>
</dbReference>
<dbReference type="InterPro" id="IPR039960">
    <property type="entry name" value="MCP1"/>
</dbReference>
<feature type="transmembrane region" description="Helical" evidence="1">
    <location>
        <begin position="51"/>
        <end position="73"/>
    </location>
</feature>
<dbReference type="InterPro" id="IPR012472">
    <property type="entry name" value="MCP1_TM"/>
</dbReference>
<dbReference type="EMBL" id="JAKWFO010000014">
    <property type="protein sequence ID" value="KAI9632715.1"/>
    <property type="molecule type" value="Genomic_DNA"/>
</dbReference>
<keyword evidence="4" id="KW-1185">Reference proteome</keyword>
<dbReference type="PANTHER" id="PTHR38409:SF1">
    <property type="entry name" value="MITOCHONDRIAL ADAPTER PROTEIN MCP1"/>
    <property type="match status" value="1"/>
</dbReference>